<feature type="compositionally biased region" description="Basic and acidic residues" evidence="2">
    <location>
        <begin position="638"/>
        <end position="672"/>
    </location>
</feature>
<protein>
    <recommendedName>
        <fullName evidence="5">GYF domain protein</fullName>
    </recommendedName>
</protein>
<dbReference type="Proteomes" id="UP000009168">
    <property type="component" value="Unassembled WGS sequence"/>
</dbReference>
<dbReference type="AlphaFoldDB" id="I7LY51"/>
<feature type="region of interest" description="Disordered" evidence="2">
    <location>
        <begin position="744"/>
        <end position="774"/>
    </location>
</feature>
<feature type="compositionally biased region" description="Polar residues" evidence="2">
    <location>
        <begin position="565"/>
        <end position="574"/>
    </location>
</feature>
<keyword evidence="4" id="KW-1185">Reference proteome</keyword>
<sequence length="774" mass="89916">MQVKTLQYTKQQLLDSFKKKQNDQIRELIMQETGVDLFTELPQEAVNKQQDQLALDLNQGFFKNKKGFINKNNNNNQNFRGDNNNNKFSNDFKRGPLNNKNQESGDGMRFNRKNQGGQQAQQSLKELIPVFQDCGFIKDSTIEVWYYKESEEIEGPFNSVDMDNMLFANKVNFETKVAFKDPEEKYVRIKKLIQLTYEDKYNHLLEKSKPTNNDENNNQRRYQKKKEFTGSNEENTNFSRGVPRFTKQTSENNNANNSNQQNTAITRPQFTRTISDAKNQNTTETPQVNSKQTEQNEISKPQEPQKNTAEQKKPQESKEEIQATASTTKAKTTKEEQKTPTISQPQKSNEDKLQQNQESLKNNKEEKQAKPSKENKKQTKELKEQKQEPKQEVKAQVETTTAATVPTPAPATSAKQSTLVQLPVQQEQSLEGFQVIPSKQAGKKKFDKKNATKILVTGLSEQEIKEEENRKRLEEIRQRDLIQQQKFAEQQAKAKEQEQALKKLDYFDDESKVEEIIGEEENFPTLGQPNTNQKKNQLVSNNKKQQVKAQNQSDEDEETDKQEQVKQASISKTGNKLVKGGQTQGKNDKKQVANKNQQEFGDDWIVNDKNSKKKQSKRTQEESDEEYERQQAIINEQARQERLKKQKEQEEKQRQLELQQQEEKRKIEEFQRRQQFGDQDYHSESEEEIDPSDEKSFPTLGGQVYNGPPKKNQNQQNKTKGKFNTTAQSKALYSYVKTLEENAWDIQPKKQPIKQQQQQKTKQSHISNDDFPSL</sequence>
<feature type="compositionally biased region" description="Low complexity" evidence="2">
    <location>
        <begin position="396"/>
        <end position="414"/>
    </location>
</feature>
<dbReference type="InParanoid" id="I7LY51"/>
<keyword evidence="1" id="KW-0175">Coiled coil</keyword>
<feature type="region of interest" description="Disordered" evidence="2">
    <location>
        <begin position="71"/>
        <end position="119"/>
    </location>
</feature>
<feature type="compositionally biased region" description="Low complexity" evidence="2">
    <location>
        <begin position="541"/>
        <end position="552"/>
    </location>
</feature>
<reference evidence="4" key="1">
    <citation type="journal article" date="2006" name="PLoS Biol.">
        <title>Macronuclear genome sequence of the ciliate Tetrahymena thermophila, a model eukaryote.</title>
        <authorList>
            <person name="Eisen J.A."/>
            <person name="Coyne R.S."/>
            <person name="Wu M."/>
            <person name="Wu D."/>
            <person name="Thiagarajan M."/>
            <person name="Wortman J.R."/>
            <person name="Badger J.H."/>
            <person name="Ren Q."/>
            <person name="Amedeo P."/>
            <person name="Jones K.M."/>
            <person name="Tallon L.J."/>
            <person name="Delcher A.L."/>
            <person name="Salzberg S.L."/>
            <person name="Silva J.C."/>
            <person name="Haas B.J."/>
            <person name="Majoros W.H."/>
            <person name="Farzad M."/>
            <person name="Carlton J.M."/>
            <person name="Smith R.K. Jr."/>
            <person name="Garg J."/>
            <person name="Pearlman R.E."/>
            <person name="Karrer K.M."/>
            <person name="Sun L."/>
            <person name="Manning G."/>
            <person name="Elde N.C."/>
            <person name="Turkewitz A.P."/>
            <person name="Asai D.J."/>
            <person name="Wilkes D.E."/>
            <person name="Wang Y."/>
            <person name="Cai H."/>
            <person name="Collins K."/>
            <person name="Stewart B.A."/>
            <person name="Lee S.R."/>
            <person name="Wilamowska K."/>
            <person name="Weinberg Z."/>
            <person name="Ruzzo W.L."/>
            <person name="Wloga D."/>
            <person name="Gaertig J."/>
            <person name="Frankel J."/>
            <person name="Tsao C.-C."/>
            <person name="Gorovsky M.A."/>
            <person name="Keeling P.J."/>
            <person name="Waller R.F."/>
            <person name="Patron N.J."/>
            <person name="Cherry J.M."/>
            <person name="Stover N.A."/>
            <person name="Krieger C.J."/>
            <person name="del Toro C."/>
            <person name="Ryder H.F."/>
            <person name="Williamson S.C."/>
            <person name="Barbeau R.A."/>
            <person name="Hamilton E.P."/>
            <person name="Orias E."/>
        </authorList>
    </citation>
    <scope>NUCLEOTIDE SEQUENCE [LARGE SCALE GENOMIC DNA]</scope>
    <source>
        <strain evidence="4">SB210</strain>
    </source>
</reference>
<gene>
    <name evidence="3" type="ORF">TTHERM_00497630</name>
</gene>
<dbReference type="HOGENOM" id="CLU_361525_0_0_1"/>
<feature type="compositionally biased region" description="Polar residues" evidence="2">
    <location>
        <begin position="265"/>
        <end position="308"/>
    </location>
</feature>
<feature type="coiled-coil region" evidence="1">
    <location>
        <begin position="459"/>
        <end position="498"/>
    </location>
</feature>
<feature type="compositionally biased region" description="Low complexity" evidence="2">
    <location>
        <begin position="706"/>
        <end position="726"/>
    </location>
</feature>
<dbReference type="KEGG" id="tet:TTHERM_00497630"/>
<name>I7LY51_TETTS</name>
<evidence type="ECO:0000313" key="3">
    <source>
        <dbReference type="EMBL" id="EAS07709.1"/>
    </source>
</evidence>
<evidence type="ECO:0000256" key="2">
    <source>
        <dbReference type="SAM" id="MobiDB-lite"/>
    </source>
</evidence>
<evidence type="ECO:0000256" key="1">
    <source>
        <dbReference type="SAM" id="Coils"/>
    </source>
</evidence>
<evidence type="ECO:0000313" key="4">
    <source>
        <dbReference type="Proteomes" id="UP000009168"/>
    </source>
</evidence>
<feature type="compositionally biased region" description="Basic and acidic residues" evidence="2">
    <location>
        <begin position="309"/>
        <end position="321"/>
    </location>
</feature>
<dbReference type="EMBL" id="GG662212">
    <property type="protein sequence ID" value="EAS07709.1"/>
    <property type="molecule type" value="Genomic_DNA"/>
</dbReference>
<evidence type="ECO:0008006" key="5">
    <source>
        <dbReference type="Google" id="ProtNLM"/>
    </source>
</evidence>
<accession>I7LY51</accession>
<feature type="compositionally biased region" description="Low complexity" evidence="2">
    <location>
        <begin position="249"/>
        <end position="264"/>
    </location>
</feature>
<proteinExistence type="predicted"/>
<feature type="compositionally biased region" description="Basic and acidic residues" evidence="2">
    <location>
        <begin position="361"/>
        <end position="395"/>
    </location>
</feature>
<organism evidence="3 4">
    <name type="scientific">Tetrahymena thermophila (strain SB210)</name>
    <dbReference type="NCBI Taxonomy" id="312017"/>
    <lineage>
        <taxon>Eukaryota</taxon>
        <taxon>Sar</taxon>
        <taxon>Alveolata</taxon>
        <taxon>Ciliophora</taxon>
        <taxon>Intramacronucleata</taxon>
        <taxon>Oligohymenophorea</taxon>
        <taxon>Hymenostomatida</taxon>
        <taxon>Tetrahymenina</taxon>
        <taxon>Tetrahymenidae</taxon>
        <taxon>Tetrahymena</taxon>
    </lineage>
</organism>
<dbReference type="GeneID" id="7838434"/>
<feature type="compositionally biased region" description="Low complexity" evidence="2">
    <location>
        <begin position="71"/>
        <end position="89"/>
    </location>
</feature>
<feature type="compositionally biased region" description="Polar residues" evidence="2">
    <location>
        <begin position="210"/>
        <end position="220"/>
    </location>
</feature>
<dbReference type="RefSeq" id="XP_001027951.1">
    <property type="nucleotide sequence ID" value="XM_001027951.3"/>
</dbReference>
<feature type="compositionally biased region" description="Polar residues" evidence="2">
    <location>
        <begin position="229"/>
        <end position="239"/>
    </location>
</feature>
<feature type="region of interest" description="Disordered" evidence="2">
    <location>
        <begin position="515"/>
        <end position="727"/>
    </location>
</feature>
<feature type="region of interest" description="Disordered" evidence="2">
    <location>
        <begin position="205"/>
        <end position="418"/>
    </location>
</feature>
<feature type="compositionally biased region" description="Polar residues" evidence="2">
    <location>
        <begin position="525"/>
        <end position="540"/>
    </location>
</feature>
<feature type="compositionally biased region" description="Low complexity" evidence="2">
    <location>
        <begin position="749"/>
        <end position="761"/>
    </location>
</feature>